<dbReference type="AlphaFoldDB" id="A0AAN8T287"/>
<sequence length="46" mass="5371">MNGYVENGLAEYVLRQLQLMAERVGLFIWNDHIDGNSRLFKQQICS</sequence>
<organism evidence="1 2">
    <name type="scientific">Solanum bulbocastanum</name>
    <name type="common">Wild potato</name>
    <dbReference type="NCBI Taxonomy" id="147425"/>
    <lineage>
        <taxon>Eukaryota</taxon>
        <taxon>Viridiplantae</taxon>
        <taxon>Streptophyta</taxon>
        <taxon>Embryophyta</taxon>
        <taxon>Tracheophyta</taxon>
        <taxon>Spermatophyta</taxon>
        <taxon>Magnoliopsida</taxon>
        <taxon>eudicotyledons</taxon>
        <taxon>Gunneridae</taxon>
        <taxon>Pentapetalae</taxon>
        <taxon>asterids</taxon>
        <taxon>lamiids</taxon>
        <taxon>Solanales</taxon>
        <taxon>Solanaceae</taxon>
        <taxon>Solanoideae</taxon>
        <taxon>Solaneae</taxon>
        <taxon>Solanum</taxon>
    </lineage>
</organism>
<gene>
    <name evidence="1" type="ORF">RDI58_026807</name>
</gene>
<dbReference type="Proteomes" id="UP001371456">
    <property type="component" value="Unassembled WGS sequence"/>
</dbReference>
<comment type="caution">
    <text evidence="1">The sequence shown here is derived from an EMBL/GenBank/DDBJ whole genome shotgun (WGS) entry which is preliminary data.</text>
</comment>
<keyword evidence="2" id="KW-1185">Reference proteome</keyword>
<evidence type="ECO:0000313" key="1">
    <source>
        <dbReference type="EMBL" id="KAK6775806.1"/>
    </source>
</evidence>
<accession>A0AAN8T287</accession>
<proteinExistence type="predicted"/>
<evidence type="ECO:0000313" key="2">
    <source>
        <dbReference type="Proteomes" id="UP001371456"/>
    </source>
</evidence>
<dbReference type="EMBL" id="JBANQN010000011">
    <property type="protein sequence ID" value="KAK6775806.1"/>
    <property type="molecule type" value="Genomic_DNA"/>
</dbReference>
<name>A0AAN8T287_SOLBU</name>
<reference evidence="1 2" key="1">
    <citation type="submission" date="2024-02" db="EMBL/GenBank/DDBJ databases">
        <title>de novo genome assembly of Solanum bulbocastanum strain 11H21.</title>
        <authorList>
            <person name="Hosaka A.J."/>
        </authorList>
    </citation>
    <scope>NUCLEOTIDE SEQUENCE [LARGE SCALE GENOMIC DNA]</scope>
    <source>
        <tissue evidence="1">Young leaves</tissue>
    </source>
</reference>
<protein>
    <submittedName>
        <fullName evidence="1">Uncharacterized protein</fullName>
    </submittedName>
</protein>